<comment type="subcellular location">
    <subcellularLocation>
        <location evidence="2">Cytoplasm</location>
    </subcellularLocation>
    <subcellularLocation>
        <location evidence="1">Nucleus</location>
    </subcellularLocation>
</comment>
<evidence type="ECO:0000313" key="8">
    <source>
        <dbReference type="Proteomes" id="UP001066276"/>
    </source>
</evidence>
<evidence type="ECO:0000313" key="7">
    <source>
        <dbReference type="EMBL" id="KAJ1151010.1"/>
    </source>
</evidence>
<proteinExistence type="inferred from homology"/>
<dbReference type="AlphaFoldDB" id="A0AAV7RJK6"/>
<keyword evidence="8" id="KW-1185">Reference proteome</keyword>
<dbReference type="GO" id="GO:0043123">
    <property type="term" value="P:positive regulation of canonical NF-kappaB signal transduction"/>
    <property type="evidence" value="ECO:0007669"/>
    <property type="project" value="InterPro"/>
</dbReference>
<organism evidence="7 8">
    <name type="scientific">Pleurodeles waltl</name>
    <name type="common">Iberian ribbed newt</name>
    <dbReference type="NCBI Taxonomy" id="8319"/>
    <lineage>
        <taxon>Eukaryota</taxon>
        <taxon>Metazoa</taxon>
        <taxon>Chordata</taxon>
        <taxon>Craniata</taxon>
        <taxon>Vertebrata</taxon>
        <taxon>Euteleostomi</taxon>
        <taxon>Amphibia</taxon>
        <taxon>Batrachia</taxon>
        <taxon>Caudata</taxon>
        <taxon>Salamandroidea</taxon>
        <taxon>Salamandridae</taxon>
        <taxon>Pleurodelinae</taxon>
        <taxon>Pleurodeles</taxon>
    </lineage>
</organism>
<evidence type="ECO:0000256" key="4">
    <source>
        <dbReference type="ARBA" id="ARBA00022490"/>
    </source>
</evidence>
<dbReference type="Pfam" id="PF04402">
    <property type="entry name" value="SIMPL"/>
    <property type="match status" value="1"/>
</dbReference>
<name>A0AAV7RJK6_PLEWA</name>
<evidence type="ECO:0000256" key="3">
    <source>
        <dbReference type="ARBA" id="ARBA00005509"/>
    </source>
</evidence>
<evidence type="ECO:0000256" key="2">
    <source>
        <dbReference type="ARBA" id="ARBA00004496"/>
    </source>
</evidence>
<evidence type="ECO:0000256" key="5">
    <source>
        <dbReference type="ARBA" id="ARBA00023242"/>
    </source>
</evidence>
<reference evidence="7" key="1">
    <citation type="journal article" date="2022" name="bioRxiv">
        <title>Sequencing and chromosome-scale assembly of the giantPleurodeles waltlgenome.</title>
        <authorList>
            <person name="Brown T."/>
            <person name="Elewa A."/>
            <person name="Iarovenko S."/>
            <person name="Subramanian E."/>
            <person name="Araus A.J."/>
            <person name="Petzold A."/>
            <person name="Susuki M."/>
            <person name="Suzuki K.-i.T."/>
            <person name="Hayashi T."/>
            <person name="Toyoda A."/>
            <person name="Oliveira C."/>
            <person name="Osipova E."/>
            <person name="Leigh N.D."/>
            <person name="Simon A."/>
            <person name="Yun M.H."/>
        </authorList>
    </citation>
    <scope>NUCLEOTIDE SEQUENCE</scope>
    <source>
        <strain evidence="7">20211129_DDA</strain>
        <tissue evidence="7">Liver</tissue>
    </source>
</reference>
<feature type="region of interest" description="Disordered" evidence="6">
    <location>
        <begin position="22"/>
        <end position="56"/>
    </location>
</feature>
<evidence type="ECO:0008006" key="9">
    <source>
        <dbReference type="Google" id="ProtNLM"/>
    </source>
</evidence>
<dbReference type="PANTHER" id="PTHR18842:SF2">
    <property type="entry name" value="INTERLEUKIN-1 RECEPTOR-ASSOCIATED KINASE 1-BINDING PROTEIN 1"/>
    <property type="match status" value="1"/>
</dbReference>
<dbReference type="Proteomes" id="UP001066276">
    <property type="component" value="Chromosome 5"/>
</dbReference>
<gene>
    <name evidence="7" type="ORF">NDU88_003797</name>
</gene>
<keyword evidence="4" id="KW-0963">Cytoplasm</keyword>
<keyword evidence="5" id="KW-0539">Nucleus</keyword>
<dbReference type="InterPro" id="IPR030312">
    <property type="entry name" value="IRAK1BP1"/>
</dbReference>
<dbReference type="EMBL" id="JANPWB010000009">
    <property type="protein sequence ID" value="KAJ1151010.1"/>
    <property type="molecule type" value="Genomic_DNA"/>
</dbReference>
<sequence length="279" mass="30888">MVMTPVQLLPVSRVFAALCPRESNETETEVDLPRPRGMEEQENRSGVTPRSAAPREVHVSGVAELSAAPDRARVSVCLSSCKETANDAKSSVNRRLEYILQSMRQHGVQEENLTVTKTFRRRENAYNMEVEICVIFEDFEKMQTISNLLVEKLDISVTISPPHFYHSPESVEALRRRVCLAAVGNARRKAQESSHSSLSFDFVPLVVLDSKFAKYLVCGKCGPGTDQGKVIRNEKVQGCGERGRVNQSKGVDTTWAESVITDVTRTEGQLQKGCGSGQS</sequence>
<dbReference type="PANTHER" id="PTHR18842">
    <property type="entry name" value="INTERLEUKIN-1 RECEPTOR-ASSOCIATED KINASE 1-BINDING PROTEIN 1"/>
    <property type="match status" value="1"/>
</dbReference>
<dbReference type="InterPro" id="IPR007497">
    <property type="entry name" value="SIMPL/DUF541"/>
</dbReference>
<dbReference type="GO" id="GO:0005737">
    <property type="term" value="C:cytoplasm"/>
    <property type="evidence" value="ECO:0007669"/>
    <property type="project" value="UniProtKB-SubCell"/>
</dbReference>
<protein>
    <recommendedName>
        <fullName evidence="9">Interleukin-1 receptor-associated kinase 1-binding protein 1</fullName>
    </recommendedName>
</protein>
<dbReference type="GO" id="GO:0006955">
    <property type="term" value="P:immune response"/>
    <property type="evidence" value="ECO:0007669"/>
    <property type="project" value="InterPro"/>
</dbReference>
<dbReference type="GO" id="GO:0005634">
    <property type="term" value="C:nucleus"/>
    <property type="evidence" value="ECO:0007669"/>
    <property type="project" value="UniProtKB-SubCell"/>
</dbReference>
<feature type="compositionally biased region" description="Basic and acidic residues" evidence="6">
    <location>
        <begin position="31"/>
        <end position="43"/>
    </location>
</feature>
<accession>A0AAV7RJK6</accession>
<comment type="caution">
    <text evidence="7">The sequence shown here is derived from an EMBL/GenBank/DDBJ whole genome shotgun (WGS) entry which is preliminary data.</text>
</comment>
<comment type="similarity">
    <text evidence="3">Belongs to the IRAK1BP1 family.</text>
</comment>
<evidence type="ECO:0000256" key="1">
    <source>
        <dbReference type="ARBA" id="ARBA00004123"/>
    </source>
</evidence>
<evidence type="ECO:0000256" key="6">
    <source>
        <dbReference type="SAM" id="MobiDB-lite"/>
    </source>
</evidence>